<proteinExistence type="predicted"/>
<dbReference type="PATRIC" id="fig|69279.3.peg.1130"/>
<dbReference type="SMART" id="SM00530">
    <property type="entry name" value="HTH_XRE"/>
    <property type="match status" value="1"/>
</dbReference>
<dbReference type="AlphaFoldDB" id="A0A011VMW2"/>
<dbReference type="RefSeq" id="WP_035024440.1">
    <property type="nucleotide sequence ID" value="NZ_KK073880.1"/>
</dbReference>
<name>A0A011VMW2_9HYPH</name>
<accession>A0A011VMW2</accession>
<dbReference type="SUPFAM" id="SSF47413">
    <property type="entry name" value="lambda repressor-like DNA-binding domains"/>
    <property type="match status" value="1"/>
</dbReference>
<gene>
    <name evidence="2" type="ORF">BG36_20970</name>
</gene>
<dbReference type="CDD" id="cd00093">
    <property type="entry name" value="HTH_XRE"/>
    <property type="match status" value="1"/>
</dbReference>
<dbReference type="Gene3D" id="1.10.260.40">
    <property type="entry name" value="lambda repressor-like DNA-binding domains"/>
    <property type="match status" value="1"/>
</dbReference>
<dbReference type="STRING" id="69279.BG36_20970"/>
<evidence type="ECO:0000313" key="2">
    <source>
        <dbReference type="EMBL" id="EXL09725.1"/>
    </source>
</evidence>
<dbReference type="InterPro" id="IPR001387">
    <property type="entry name" value="Cro/C1-type_HTH"/>
</dbReference>
<reference evidence="2 3" key="1">
    <citation type="submission" date="2014-02" db="EMBL/GenBank/DDBJ databases">
        <title>Aquamicrobium defluvii Genome sequencing.</title>
        <authorList>
            <person name="Wang X."/>
        </authorList>
    </citation>
    <scope>NUCLEOTIDE SEQUENCE [LARGE SCALE GENOMIC DNA]</scope>
    <source>
        <strain evidence="2 3">W13Z1</strain>
    </source>
</reference>
<evidence type="ECO:0000259" key="1">
    <source>
        <dbReference type="PROSITE" id="PS50943"/>
    </source>
</evidence>
<dbReference type="Proteomes" id="UP000019849">
    <property type="component" value="Unassembled WGS sequence"/>
</dbReference>
<comment type="caution">
    <text evidence="2">The sequence shown here is derived from an EMBL/GenBank/DDBJ whole genome shotgun (WGS) entry which is preliminary data.</text>
</comment>
<protein>
    <recommendedName>
        <fullName evidence="1">HTH cro/C1-type domain-containing protein</fullName>
    </recommendedName>
</protein>
<evidence type="ECO:0000313" key="3">
    <source>
        <dbReference type="Proteomes" id="UP000019849"/>
    </source>
</evidence>
<organism evidence="2 3">
    <name type="scientific">Aquamicrobium defluvii</name>
    <dbReference type="NCBI Taxonomy" id="69279"/>
    <lineage>
        <taxon>Bacteria</taxon>
        <taxon>Pseudomonadati</taxon>
        <taxon>Pseudomonadota</taxon>
        <taxon>Alphaproteobacteria</taxon>
        <taxon>Hyphomicrobiales</taxon>
        <taxon>Phyllobacteriaceae</taxon>
        <taxon>Aquamicrobium</taxon>
    </lineage>
</organism>
<dbReference type="PROSITE" id="PS50943">
    <property type="entry name" value="HTH_CROC1"/>
    <property type="match status" value="1"/>
</dbReference>
<dbReference type="EMBL" id="JENY01000006">
    <property type="protein sequence ID" value="EXL09725.1"/>
    <property type="molecule type" value="Genomic_DNA"/>
</dbReference>
<sequence>MSNSHLGKHFLKQWREFRGLSLRRLAERMEVEPGVQLTSHANIGRIEKLQQQYTQEIMEAAAKALDCTVEQLLTVDPFKEGDVVDLVALLRQKDPETVRAILQGLPSVDDKAS</sequence>
<dbReference type="InterPro" id="IPR010982">
    <property type="entry name" value="Lambda_DNA-bd_dom_sf"/>
</dbReference>
<feature type="domain" description="HTH cro/C1-type" evidence="1">
    <location>
        <begin position="11"/>
        <end position="72"/>
    </location>
</feature>
<dbReference type="GO" id="GO:0003677">
    <property type="term" value="F:DNA binding"/>
    <property type="evidence" value="ECO:0007669"/>
    <property type="project" value="InterPro"/>
</dbReference>
<dbReference type="HOGENOM" id="CLU_2128280_0_0_5"/>